<reference evidence="6 7" key="1">
    <citation type="submission" date="2018-07" db="EMBL/GenBank/DDBJ databases">
        <title>Mechanisms of high-level aminoglycoside resistance among Gram-negative pathogens in Brazil.</title>
        <authorList>
            <person name="Ballaben A.S."/>
            <person name="Darini A.L.C."/>
            <person name="Doi Y."/>
        </authorList>
    </citation>
    <scope>NUCLEOTIDE SEQUENCE [LARGE SCALE GENOMIC DNA]</scope>
    <source>
        <strain evidence="6 7">B2-305</strain>
    </source>
</reference>
<keyword evidence="3" id="KW-0862">Zinc</keyword>
<dbReference type="InterPro" id="IPR013154">
    <property type="entry name" value="ADH-like_N"/>
</dbReference>
<keyword evidence="4" id="KW-0560">Oxidoreductase</keyword>
<evidence type="ECO:0000256" key="3">
    <source>
        <dbReference type="ARBA" id="ARBA00022833"/>
    </source>
</evidence>
<dbReference type="InterPro" id="IPR002328">
    <property type="entry name" value="ADH_Zn_CS"/>
</dbReference>
<comment type="caution">
    <text evidence="6">The sequence shown here is derived from an EMBL/GenBank/DDBJ whole genome shotgun (WGS) entry which is preliminary data.</text>
</comment>
<dbReference type="EMBL" id="QORE01001055">
    <property type="protein sequence ID" value="RCI72181.1"/>
    <property type="molecule type" value="Genomic_DNA"/>
</dbReference>
<dbReference type="SUPFAM" id="SSF50129">
    <property type="entry name" value="GroES-like"/>
    <property type="match status" value="1"/>
</dbReference>
<feature type="non-terminal residue" evidence="6">
    <location>
        <position position="128"/>
    </location>
</feature>
<evidence type="ECO:0000313" key="7">
    <source>
        <dbReference type="Proteomes" id="UP000253594"/>
    </source>
</evidence>
<evidence type="ECO:0000256" key="4">
    <source>
        <dbReference type="ARBA" id="ARBA00023002"/>
    </source>
</evidence>
<dbReference type="AlphaFoldDB" id="A0A367M4S7"/>
<protein>
    <submittedName>
        <fullName evidence="6">Glutathione-dependent formaldehyde dehydrogenase</fullName>
    </submittedName>
</protein>
<dbReference type="InterPro" id="IPR011032">
    <property type="entry name" value="GroES-like_sf"/>
</dbReference>
<evidence type="ECO:0000259" key="5">
    <source>
        <dbReference type="Pfam" id="PF08240"/>
    </source>
</evidence>
<dbReference type="PANTHER" id="PTHR42813">
    <property type="entry name" value="ZINC-TYPE ALCOHOL DEHYDROGENASE-LIKE"/>
    <property type="match status" value="1"/>
</dbReference>
<dbReference type="Proteomes" id="UP000253594">
    <property type="component" value="Unassembled WGS sequence"/>
</dbReference>
<gene>
    <name evidence="6" type="ORF">DT376_25125</name>
</gene>
<name>A0A367M4S7_PSEAI</name>
<accession>A0A367M4S7</accession>
<dbReference type="GO" id="GO:0008270">
    <property type="term" value="F:zinc ion binding"/>
    <property type="evidence" value="ECO:0007669"/>
    <property type="project" value="InterPro"/>
</dbReference>
<comment type="cofactor">
    <cofactor evidence="1">
        <name>Zn(2+)</name>
        <dbReference type="ChEBI" id="CHEBI:29105"/>
    </cofactor>
</comment>
<dbReference type="GO" id="GO:0016491">
    <property type="term" value="F:oxidoreductase activity"/>
    <property type="evidence" value="ECO:0007669"/>
    <property type="project" value="UniProtKB-KW"/>
</dbReference>
<dbReference type="PANTHER" id="PTHR42813:SF7">
    <property type="entry name" value="ALCOHOL DEHYDROGENASE (ZN-DEPENDENT)-RELATED"/>
    <property type="match status" value="1"/>
</dbReference>
<proteinExistence type="predicted"/>
<dbReference type="Pfam" id="PF08240">
    <property type="entry name" value="ADH_N"/>
    <property type="match status" value="1"/>
</dbReference>
<dbReference type="PROSITE" id="PS00059">
    <property type="entry name" value="ADH_ZINC"/>
    <property type="match status" value="1"/>
</dbReference>
<dbReference type="Gene3D" id="3.90.180.10">
    <property type="entry name" value="Medium-chain alcohol dehydrogenases, catalytic domain"/>
    <property type="match status" value="1"/>
</dbReference>
<keyword evidence="2" id="KW-0479">Metal-binding</keyword>
<feature type="domain" description="Alcohol dehydrogenase-like N-terminal" evidence="5">
    <location>
        <begin position="25"/>
        <end position="113"/>
    </location>
</feature>
<organism evidence="6 7">
    <name type="scientific">Pseudomonas aeruginosa</name>
    <dbReference type="NCBI Taxonomy" id="287"/>
    <lineage>
        <taxon>Bacteria</taxon>
        <taxon>Pseudomonadati</taxon>
        <taxon>Pseudomonadota</taxon>
        <taxon>Gammaproteobacteria</taxon>
        <taxon>Pseudomonadales</taxon>
        <taxon>Pseudomonadaceae</taxon>
        <taxon>Pseudomonas</taxon>
    </lineage>
</organism>
<evidence type="ECO:0000313" key="6">
    <source>
        <dbReference type="EMBL" id="RCI72181.1"/>
    </source>
</evidence>
<evidence type="ECO:0000256" key="2">
    <source>
        <dbReference type="ARBA" id="ARBA00022723"/>
    </source>
</evidence>
<evidence type="ECO:0000256" key="1">
    <source>
        <dbReference type="ARBA" id="ARBA00001947"/>
    </source>
</evidence>
<sequence>MKAVVFHDIGDIRLEDVAEPRLQEPTDAIVRLTASAICGTDLHFVRGSVGGMRPGTILGHEGVGIVEALGDEVRNLQVGDRVVIPSTIACGNCVYCRAGYYAQCDVANPGGSQAGTAFFGGPRANGGF</sequence>